<accession>A0ABQ1CGS7</accession>
<proteinExistence type="predicted"/>
<protein>
    <submittedName>
        <fullName evidence="2">Uncharacterized protein</fullName>
    </submittedName>
</protein>
<evidence type="ECO:0000313" key="3">
    <source>
        <dbReference type="Proteomes" id="UP000465240"/>
    </source>
</evidence>
<dbReference type="EMBL" id="BLKX01000004">
    <property type="protein sequence ID" value="GFG83283.1"/>
    <property type="molecule type" value="Genomic_DNA"/>
</dbReference>
<feature type="region of interest" description="Disordered" evidence="1">
    <location>
        <begin position="92"/>
        <end position="116"/>
    </location>
</feature>
<organism evidence="2 3">
    <name type="scientific">Mycobacterium paragordonae</name>
    <dbReference type="NCBI Taxonomy" id="1389713"/>
    <lineage>
        <taxon>Bacteria</taxon>
        <taxon>Bacillati</taxon>
        <taxon>Actinomycetota</taxon>
        <taxon>Actinomycetes</taxon>
        <taxon>Mycobacteriales</taxon>
        <taxon>Mycobacteriaceae</taxon>
        <taxon>Mycobacterium</taxon>
    </lineage>
</organism>
<evidence type="ECO:0000256" key="1">
    <source>
        <dbReference type="SAM" id="MobiDB-lite"/>
    </source>
</evidence>
<keyword evidence="3" id="KW-1185">Reference proteome</keyword>
<feature type="compositionally biased region" description="Polar residues" evidence="1">
    <location>
        <begin position="95"/>
        <end position="106"/>
    </location>
</feature>
<name>A0ABQ1CGS7_9MYCO</name>
<comment type="caution">
    <text evidence="2">The sequence shown here is derived from an EMBL/GenBank/DDBJ whole genome shotgun (WGS) entry which is preliminary data.</text>
</comment>
<reference evidence="2 3" key="1">
    <citation type="journal article" date="2019" name="Emerg. Microbes Infect.">
        <title>Comprehensive subspecies identification of 175 nontuberculous mycobacteria species based on 7547 genomic profiles.</title>
        <authorList>
            <person name="Matsumoto Y."/>
            <person name="Kinjo T."/>
            <person name="Motooka D."/>
            <person name="Nabeya D."/>
            <person name="Jung N."/>
            <person name="Uechi K."/>
            <person name="Horii T."/>
            <person name="Iida T."/>
            <person name="Fujita J."/>
            <person name="Nakamura S."/>
        </authorList>
    </citation>
    <scope>NUCLEOTIDE SEQUENCE [LARGE SCALE GENOMIC DNA]</scope>
    <source>
        <strain evidence="2 3">JCM 18565</strain>
    </source>
</reference>
<sequence length="116" mass="12347">MGIGVYLGERKVVDHLRVDLDALSRLLPQLRELAEQVKAGIPGHLLDKNQDMVPSLAAAHEMSATTLPAVRRAVADQLTKVAQMVEDARLGFLTSDEQPPGASNSVPMPPSAATLA</sequence>
<dbReference type="Proteomes" id="UP000465240">
    <property type="component" value="Unassembled WGS sequence"/>
</dbReference>
<gene>
    <name evidence="2" type="ORF">MPRG_65590</name>
</gene>
<evidence type="ECO:0000313" key="2">
    <source>
        <dbReference type="EMBL" id="GFG83283.1"/>
    </source>
</evidence>